<feature type="compositionally biased region" description="Basic and acidic residues" evidence="1">
    <location>
        <begin position="9"/>
        <end position="43"/>
    </location>
</feature>
<protein>
    <submittedName>
        <fullName evidence="2">Uncharacterized protein</fullName>
    </submittedName>
</protein>
<gene>
    <name evidence="2" type="ORF">RAS_07560</name>
</gene>
<dbReference type="KEGG" id="ras:RAS_07560"/>
<proteinExistence type="predicted"/>
<feature type="region of interest" description="Disordered" evidence="1">
    <location>
        <begin position="62"/>
        <end position="112"/>
    </location>
</feature>
<evidence type="ECO:0000256" key="1">
    <source>
        <dbReference type="SAM" id="MobiDB-lite"/>
    </source>
</evidence>
<reference evidence="2 3" key="1">
    <citation type="submission" date="2019-04" db="EMBL/GenBank/DDBJ databases">
        <title>Draft genome sequence of Rickettsia asiatica Maytaro1284.</title>
        <authorList>
            <person name="Thu M."/>
            <person name="Qiu Y."/>
            <person name="Nakao R."/>
        </authorList>
    </citation>
    <scope>NUCLEOTIDE SEQUENCE [LARGE SCALE GENOMIC DNA]</scope>
    <source>
        <strain evidence="2 3">Maytaro1284</strain>
    </source>
</reference>
<name>A0A510GGZ1_9RICK</name>
<dbReference type="AlphaFoldDB" id="A0A510GGZ1"/>
<feature type="compositionally biased region" description="Polar residues" evidence="1">
    <location>
        <begin position="66"/>
        <end position="78"/>
    </location>
</feature>
<accession>A0A510GGZ1</accession>
<keyword evidence="3" id="KW-1185">Reference proteome</keyword>
<dbReference type="EMBL" id="AP019563">
    <property type="protein sequence ID" value="BBJ31647.1"/>
    <property type="molecule type" value="Genomic_DNA"/>
</dbReference>
<evidence type="ECO:0000313" key="2">
    <source>
        <dbReference type="EMBL" id="BBJ31647.1"/>
    </source>
</evidence>
<organism evidence="2 3">
    <name type="scientific">Rickettsia asiatica</name>
    <dbReference type="NCBI Taxonomy" id="238800"/>
    <lineage>
        <taxon>Bacteria</taxon>
        <taxon>Pseudomonadati</taxon>
        <taxon>Pseudomonadota</taxon>
        <taxon>Alphaproteobacteria</taxon>
        <taxon>Rickettsiales</taxon>
        <taxon>Rickettsiaceae</taxon>
        <taxon>Rickettsieae</taxon>
        <taxon>Rickettsia</taxon>
        <taxon>spotted fever group</taxon>
    </lineage>
</organism>
<evidence type="ECO:0000313" key="3">
    <source>
        <dbReference type="Proteomes" id="UP000321183"/>
    </source>
</evidence>
<dbReference type="RefSeq" id="WP_232049122.1">
    <property type="nucleotide sequence ID" value="NZ_AP019563.1"/>
</dbReference>
<feature type="region of interest" description="Disordered" evidence="1">
    <location>
        <begin position="1"/>
        <end position="45"/>
    </location>
</feature>
<feature type="compositionally biased region" description="Pro residues" evidence="1">
    <location>
        <begin position="88"/>
        <end position="105"/>
    </location>
</feature>
<dbReference type="Proteomes" id="UP000321183">
    <property type="component" value="Chromosome"/>
</dbReference>
<sequence length="112" mass="12521">MESINNRLKAIEKEHNTINSASDREKKFDNKNKHLTPTKREPTTADLQQQGALVAIKRMKEEKIKQQQAEAVNQSSKNTPTMSSGTIPMPPPMPRIGIPIPPPISTPKTIKK</sequence>